<accession>A0A200PSZ2</accession>
<name>A0A200PSZ2_MACCD</name>
<evidence type="ECO:0000313" key="3">
    <source>
        <dbReference type="EMBL" id="OVA01302.1"/>
    </source>
</evidence>
<comment type="caution">
    <text evidence="3">The sequence shown here is derived from an EMBL/GenBank/DDBJ whole genome shotgun (WGS) entry which is preliminary data.</text>
</comment>
<dbReference type="InParanoid" id="A0A200PSZ2"/>
<dbReference type="STRING" id="56857.A0A200PSZ2"/>
<dbReference type="OrthoDB" id="1925033at2759"/>
<sequence>MLPVLFFLISLFLLCFLFISLSKRLKRTKEEEKNPLERSISLIFGKTHQTNKTHPVFVEILNSNPPKWVSLISPFPSHLPVEDVDDDRISDGSELDKEGNLVGEDCEKNGDPKVKRKKKRAKKKRQNSKAEDYESQLPVLQEKNSLDSLYPFTSSSSVTQRKIKQQYDQLVKSHDSKALTLAQVLIT</sequence>
<dbReference type="EMBL" id="MVGT01004138">
    <property type="protein sequence ID" value="OVA01302.1"/>
    <property type="molecule type" value="Genomic_DNA"/>
</dbReference>
<proteinExistence type="predicted"/>
<dbReference type="AlphaFoldDB" id="A0A200PSZ2"/>
<organism evidence="3 4">
    <name type="scientific">Macleaya cordata</name>
    <name type="common">Five-seeded plume-poppy</name>
    <name type="synonym">Bocconia cordata</name>
    <dbReference type="NCBI Taxonomy" id="56857"/>
    <lineage>
        <taxon>Eukaryota</taxon>
        <taxon>Viridiplantae</taxon>
        <taxon>Streptophyta</taxon>
        <taxon>Embryophyta</taxon>
        <taxon>Tracheophyta</taxon>
        <taxon>Spermatophyta</taxon>
        <taxon>Magnoliopsida</taxon>
        <taxon>Ranunculales</taxon>
        <taxon>Papaveraceae</taxon>
        <taxon>Papaveroideae</taxon>
        <taxon>Macleaya</taxon>
    </lineage>
</organism>
<evidence type="ECO:0000256" key="1">
    <source>
        <dbReference type="SAM" id="MobiDB-lite"/>
    </source>
</evidence>
<gene>
    <name evidence="3" type="ORF">BVC80_8793g12</name>
</gene>
<feature type="compositionally biased region" description="Basic and acidic residues" evidence="1">
    <location>
        <begin position="87"/>
        <end position="113"/>
    </location>
</feature>
<dbReference type="PANTHER" id="PTHR35991">
    <property type="entry name" value="CA-RESPONSIVE PROTEIN"/>
    <property type="match status" value="1"/>
</dbReference>
<dbReference type="OMA" id="CEKNGDP"/>
<protein>
    <submittedName>
        <fullName evidence="3">Uncharacterized protein</fullName>
    </submittedName>
</protein>
<reference evidence="3 4" key="1">
    <citation type="journal article" date="2017" name="Mol. Plant">
        <title>The Genome of Medicinal Plant Macleaya cordata Provides New Insights into Benzylisoquinoline Alkaloids Metabolism.</title>
        <authorList>
            <person name="Liu X."/>
            <person name="Liu Y."/>
            <person name="Huang P."/>
            <person name="Ma Y."/>
            <person name="Qing Z."/>
            <person name="Tang Q."/>
            <person name="Cao H."/>
            <person name="Cheng P."/>
            <person name="Zheng Y."/>
            <person name="Yuan Z."/>
            <person name="Zhou Y."/>
            <person name="Liu J."/>
            <person name="Tang Z."/>
            <person name="Zhuo Y."/>
            <person name="Zhang Y."/>
            <person name="Yu L."/>
            <person name="Huang J."/>
            <person name="Yang P."/>
            <person name="Peng Q."/>
            <person name="Zhang J."/>
            <person name="Jiang W."/>
            <person name="Zhang Z."/>
            <person name="Lin K."/>
            <person name="Ro D.K."/>
            <person name="Chen X."/>
            <person name="Xiong X."/>
            <person name="Shang Y."/>
            <person name="Huang S."/>
            <person name="Zeng J."/>
        </authorList>
    </citation>
    <scope>NUCLEOTIDE SEQUENCE [LARGE SCALE GENOMIC DNA]</scope>
    <source>
        <strain evidence="4">cv. BLH2017</strain>
        <tissue evidence="3">Root</tissue>
    </source>
</reference>
<dbReference type="PANTHER" id="PTHR35991:SF1">
    <property type="entry name" value="CA-RESPONSIVE PROTEIN"/>
    <property type="match status" value="1"/>
</dbReference>
<feature type="compositionally biased region" description="Basic residues" evidence="1">
    <location>
        <begin position="114"/>
        <end position="127"/>
    </location>
</feature>
<keyword evidence="4" id="KW-1185">Reference proteome</keyword>
<keyword evidence="2" id="KW-0732">Signal</keyword>
<feature type="region of interest" description="Disordered" evidence="1">
    <location>
        <begin position="86"/>
        <end position="138"/>
    </location>
</feature>
<evidence type="ECO:0000313" key="4">
    <source>
        <dbReference type="Proteomes" id="UP000195402"/>
    </source>
</evidence>
<feature type="chain" id="PRO_5012577758" evidence="2">
    <location>
        <begin position="23"/>
        <end position="187"/>
    </location>
</feature>
<feature type="signal peptide" evidence="2">
    <location>
        <begin position="1"/>
        <end position="22"/>
    </location>
</feature>
<evidence type="ECO:0000256" key="2">
    <source>
        <dbReference type="SAM" id="SignalP"/>
    </source>
</evidence>
<dbReference type="Proteomes" id="UP000195402">
    <property type="component" value="Unassembled WGS sequence"/>
</dbReference>